<accession>A0ABQ8EY25</accession>
<keyword evidence="2" id="KW-1185">Reference proteome</keyword>
<organism evidence="1 2">
    <name type="scientific">Batrachochytrium salamandrivorans</name>
    <dbReference type="NCBI Taxonomy" id="1357716"/>
    <lineage>
        <taxon>Eukaryota</taxon>
        <taxon>Fungi</taxon>
        <taxon>Fungi incertae sedis</taxon>
        <taxon>Chytridiomycota</taxon>
        <taxon>Chytridiomycota incertae sedis</taxon>
        <taxon>Chytridiomycetes</taxon>
        <taxon>Rhizophydiales</taxon>
        <taxon>Rhizophydiales incertae sedis</taxon>
        <taxon>Batrachochytrium</taxon>
    </lineage>
</organism>
<evidence type="ECO:0000313" key="1">
    <source>
        <dbReference type="EMBL" id="KAH6588620.1"/>
    </source>
</evidence>
<evidence type="ECO:0000313" key="2">
    <source>
        <dbReference type="Proteomes" id="UP001648503"/>
    </source>
</evidence>
<dbReference type="Proteomes" id="UP001648503">
    <property type="component" value="Unassembled WGS sequence"/>
</dbReference>
<reference evidence="1 2" key="1">
    <citation type="submission" date="2021-02" db="EMBL/GenBank/DDBJ databases">
        <title>Variation within the Batrachochytrium salamandrivorans European outbreak.</title>
        <authorList>
            <person name="Kelly M."/>
            <person name="Pasmans F."/>
            <person name="Shea T.P."/>
            <person name="Munoz J.F."/>
            <person name="Carranza S."/>
            <person name="Cuomo C.A."/>
            <person name="Martel A."/>
        </authorList>
    </citation>
    <scope>NUCLEOTIDE SEQUENCE [LARGE SCALE GENOMIC DNA]</scope>
    <source>
        <strain evidence="1 2">AMFP18/2</strain>
    </source>
</reference>
<gene>
    <name evidence="1" type="ORF">BASA50_010581</name>
</gene>
<dbReference type="EMBL" id="JAFCIX010000496">
    <property type="protein sequence ID" value="KAH6588620.1"/>
    <property type="molecule type" value="Genomic_DNA"/>
</dbReference>
<name>A0ABQ8EY25_9FUNG</name>
<comment type="caution">
    <text evidence="1">The sequence shown here is derived from an EMBL/GenBank/DDBJ whole genome shotgun (WGS) entry which is preliminary data.</text>
</comment>
<proteinExistence type="predicted"/>
<protein>
    <submittedName>
        <fullName evidence="1">Uncharacterized protein</fullName>
    </submittedName>
</protein>
<dbReference type="PANTHER" id="PTHR37067:SF3">
    <property type="entry name" value="PX DOMAIN-CONTAINING PROTEIN"/>
    <property type="match status" value="1"/>
</dbReference>
<sequence length="295" mass="33840">MKAGLYIFLECSGLQGGSTHKRYSGPPLSSRVDIFLLLLYRANYQASLFSENAWQRLEINELNFSKLPKIKNCATADFAIGLSVLHTLHFLSPDLYISMPPKAKKQLFIAKHQQQFGLVIKARDAATATVTSVACRFCITFGKEEEVGRKRKATSNVKYFESFRTDNHLSHLQGQHSLKWEEYQRIHTSDEREAFFTNREIPFIATLDAHFESERPLQFLINKDIVDIIIGDLLFHPDDVEGISHTRALTLFKLAVDKEDNRDPEQRPVDNYVVTVKMTQRFNLCVRYIACGAMF</sequence>
<dbReference type="PANTHER" id="PTHR37067">
    <property type="entry name" value="PX DOMAIN-CONTAINING PROTEIN"/>
    <property type="match status" value="1"/>
</dbReference>